<keyword evidence="3" id="KW-1185">Reference proteome</keyword>
<dbReference type="Proteomes" id="UP001148018">
    <property type="component" value="Unassembled WGS sequence"/>
</dbReference>
<protein>
    <submittedName>
        <fullName evidence="2">Uncharacterized protein</fullName>
    </submittedName>
</protein>
<comment type="caution">
    <text evidence="2">The sequence shown here is derived from an EMBL/GenBank/DDBJ whole genome shotgun (WGS) entry which is preliminary data.</text>
</comment>
<feature type="compositionally biased region" description="Basic and acidic residues" evidence="1">
    <location>
        <begin position="40"/>
        <end position="108"/>
    </location>
</feature>
<evidence type="ECO:0000313" key="3">
    <source>
        <dbReference type="Proteomes" id="UP001148018"/>
    </source>
</evidence>
<feature type="region of interest" description="Disordered" evidence="1">
    <location>
        <begin position="40"/>
        <end position="162"/>
    </location>
</feature>
<feature type="compositionally biased region" description="Basic and acidic residues" evidence="1">
    <location>
        <begin position="146"/>
        <end position="155"/>
    </location>
</feature>
<reference evidence="2" key="1">
    <citation type="submission" date="2022-07" db="EMBL/GenBank/DDBJ databases">
        <title>Chromosome-level genome of Muraenolepis orangiensis.</title>
        <authorList>
            <person name="Kim J."/>
        </authorList>
    </citation>
    <scope>NUCLEOTIDE SEQUENCE</scope>
    <source>
        <strain evidence="2">KU_S4_2022</strain>
        <tissue evidence="2">Muscle</tissue>
    </source>
</reference>
<sequence>MWGPVGRRSWEDEESAERQKVEIWLLSHIIFPCSCLSVESGERWREEERDGEKRRGGGERWRREMERGGERRRGMERRGEGWREEERWRREMERGGERRRGMERGGDMEERDGEEWREEERWRREMERDRERRRGGKIMKCGGQEGMKRGRERTEGGGGGFG</sequence>
<feature type="compositionally biased region" description="Basic and acidic residues" evidence="1">
    <location>
        <begin position="118"/>
        <end position="132"/>
    </location>
</feature>
<name>A0A9Q0E3C6_9TELE</name>
<evidence type="ECO:0000313" key="2">
    <source>
        <dbReference type="EMBL" id="KAJ3597287.1"/>
    </source>
</evidence>
<evidence type="ECO:0000256" key="1">
    <source>
        <dbReference type="SAM" id="MobiDB-lite"/>
    </source>
</evidence>
<proteinExistence type="predicted"/>
<accession>A0A9Q0E3C6</accession>
<gene>
    <name evidence="2" type="ORF">NHX12_000815</name>
</gene>
<organism evidence="2 3">
    <name type="scientific">Muraenolepis orangiensis</name>
    <name type="common">Patagonian moray cod</name>
    <dbReference type="NCBI Taxonomy" id="630683"/>
    <lineage>
        <taxon>Eukaryota</taxon>
        <taxon>Metazoa</taxon>
        <taxon>Chordata</taxon>
        <taxon>Craniata</taxon>
        <taxon>Vertebrata</taxon>
        <taxon>Euteleostomi</taxon>
        <taxon>Actinopterygii</taxon>
        <taxon>Neopterygii</taxon>
        <taxon>Teleostei</taxon>
        <taxon>Neoteleostei</taxon>
        <taxon>Acanthomorphata</taxon>
        <taxon>Zeiogadaria</taxon>
        <taxon>Gadariae</taxon>
        <taxon>Gadiformes</taxon>
        <taxon>Muraenolepidoidei</taxon>
        <taxon>Muraenolepididae</taxon>
        <taxon>Muraenolepis</taxon>
    </lineage>
</organism>
<dbReference type="EMBL" id="JANIIK010000109">
    <property type="protein sequence ID" value="KAJ3597287.1"/>
    <property type="molecule type" value="Genomic_DNA"/>
</dbReference>
<dbReference type="AlphaFoldDB" id="A0A9Q0E3C6"/>